<protein>
    <recommendedName>
        <fullName evidence="3">Transposase</fullName>
    </recommendedName>
</protein>
<gene>
    <name evidence="1" type="ORF">ABIC55_004161</name>
</gene>
<reference evidence="1 2" key="1">
    <citation type="submission" date="2024-06" db="EMBL/GenBank/DDBJ databases">
        <title>Sorghum-associated microbial communities from plants grown in Nebraska, USA.</title>
        <authorList>
            <person name="Schachtman D."/>
        </authorList>
    </citation>
    <scope>NUCLEOTIDE SEQUENCE [LARGE SCALE GENOMIC DNA]</scope>
    <source>
        <strain evidence="1 2">1288</strain>
    </source>
</reference>
<accession>A0ABV2KDV0</accession>
<keyword evidence="2" id="KW-1185">Reference proteome</keyword>
<name>A0ABV2KDV0_SPOPS</name>
<proteinExistence type="predicted"/>
<organism evidence="1 2">
    <name type="scientific">Sporosarcina psychrophila</name>
    <name type="common">Bacillus psychrophilus</name>
    <dbReference type="NCBI Taxonomy" id="1476"/>
    <lineage>
        <taxon>Bacteria</taxon>
        <taxon>Bacillati</taxon>
        <taxon>Bacillota</taxon>
        <taxon>Bacilli</taxon>
        <taxon>Bacillales</taxon>
        <taxon>Caryophanaceae</taxon>
        <taxon>Sporosarcina</taxon>
    </lineage>
</organism>
<comment type="caution">
    <text evidence="1">The sequence shown here is derived from an EMBL/GenBank/DDBJ whole genome shotgun (WGS) entry which is preliminary data.</text>
</comment>
<evidence type="ECO:0000313" key="2">
    <source>
        <dbReference type="Proteomes" id="UP001549104"/>
    </source>
</evidence>
<dbReference type="EMBL" id="JBEPME010000007">
    <property type="protein sequence ID" value="MET3659042.1"/>
    <property type="molecule type" value="Genomic_DNA"/>
</dbReference>
<sequence length="60" mass="6866">MIRSLDSEFILSLFKLLLTNILLSKRLQTYNGIVKKYGISLLWVTLIQLTSALLKEGIEI</sequence>
<dbReference type="Proteomes" id="UP001549104">
    <property type="component" value="Unassembled WGS sequence"/>
</dbReference>
<evidence type="ECO:0000313" key="1">
    <source>
        <dbReference type="EMBL" id="MET3659042.1"/>
    </source>
</evidence>
<evidence type="ECO:0008006" key="3">
    <source>
        <dbReference type="Google" id="ProtNLM"/>
    </source>
</evidence>